<protein>
    <submittedName>
        <fullName evidence="7">MFS transporter</fullName>
    </submittedName>
</protein>
<feature type="domain" description="Major facilitator superfamily (MFS) profile" evidence="6">
    <location>
        <begin position="16"/>
        <end position="394"/>
    </location>
</feature>
<evidence type="ECO:0000256" key="3">
    <source>
        <dbReference type="ARBA" id="ARBA00022989"/>
    </source>
</evidence>
<dbReference type="PANTHER" id="PTHR23523">
    <property type="match status" value="1"/>
</dbReference>
<reference evidence="7 8" key="1">
    <citation type="submission" date="2020-01" db="EMBL/GenBank/DDBJ databases">
        <title>Insect and environment-associated Actinomycetes.</title>
        <authorList>
            <person name="Currrie C."/>
            <person name="Chevrette M."/>
            <person name="Carlson C."/>
            <person name="Stubbendieck R."/>
            <person name="Wendt-Pienkowski E."/>
        </authorList>
    </citation>
    <scope>NUCLEOTIDE SEQUENCE [LARGE SCALE GENOMIC DNA]</scope>
    <source>
        <strain evidence="7 8">SID8386</strain>
    </source>
</reference>
<dbReference type="EMBL" id="JAAGNC010000071">
    <property type="protein sequence ID" value="NEC56518.1"/>
    <property type="molecule type" value="Genomic_DNA"/>
</dbReference>
<keyword evidence="2 5" id="KW-0812">Transmembrane</keyword>
<feature type="transmembrane region" description="Helical" evidence="5">
    <location>
        <begin position="305"/>
        <end position="326"/>
    </location>
</feature>
<evidence type="ECO:0000256" key="1">
    <source>
        <dbReference type="ARBA" id="ARBA00004651"/>
    </source>
</evidence>
<feature type="transmembrane region" description="Helical" evidence="5">
    <location>
        <begin position="174"/>
        <end position="193"/>
    </location>
</feature>
<comment type="subcellular location">
    <subcellularLocation>
        <location evidence="1">Cell membrane</location>
        <topology evidence="1">Multi-pass membrane protein</topology>
    </subcellularLocation>
</comment>
<dbReference type="RefSeq" id="WP_095213275.1">
    <property type="nucleotide sequence ID" value="NZ_JAAGNC010000071.1"/>
</dbReference>
<dbReference type="InterPro" id="IPR011701">
    <property type="entry name" value="MFS"/>
</dbReference>
<keyword evidence="3 5" id="KW-1133">Transmembrane helix</keyword>
<keyword evidence="4 5" id="KW-0472">Membrane</keyword>
<proteinExistence type="predicted"/>
<sequence>MTACAAPERATSLRPALVLAGVLLIAVNLRAAITSLGPVLSFVQADQGLSSVAASVLVSVPLIAFAACSPIAPKVAAKLGLERALGAAVLLLAIGILVRSAPPQVLLWTGTALLGVAIAILNVLLPALVKRDFPARVGPITGTYTAVQSGVAAIAAGVAVPLAGQQAGGWRLSLGVWAGLALVALGVFLPQLRRSAAAPALVRTSGAARPWTNGLAWQVTVFMGLQSLAFYVLVTWLSSIEHAAGISLVTAGFHQLLFNLSGLVGSLVCSVLIHRLPDQRPIAITGSSLLTVALTGLLVAPGIAVVWAVFAGLAGGSTLALALSLFGLRTKDYSDAGALSGMAQSAGYTLAALGPIVIGAVHDAASSWKPALGVLIVLALVQTVFGGVGFSASDDGVSGRVLVAPEA</sequence>
<dbReference type="PROSITE" id="PS50850">
    <property type="entry name" value="MFS"/>
    <property type="match status" value="1"/>
</dbReference>
<dbReference type="Pfam" id="PF07690">
    <property type="entry name" value="MFS_1"/>
    <property type="match status" value="1"/>
</dbReference>
<feature type="transmembrane region" description="Helical" evidence="5">
    <location>
        <begin position="346"/>
        <end position="365"/>
    </location>
</feature>
<feature type="transmembrane region" description="Helical" evidence="5">
    <location>
        <begin position="371"/>
        <end position="390"/>
    </location>
</feature>
<feature type="transmembrane region" description="Helical" evidence="5">
    <location>
        <begin position="107"/>
        <end position="129"/>
    </location>
</feature>
<feature type="transmembrane region" description="Helical" evidence="5">
    <location>
        <begin position="281"/>
        <end position="299"/>
    </location>
</feature>
<feature type="transmembrane region" description="Helical" evidence="5">
    <location>
        <begin position="214"/>
        <end position="236"/>
    </location>
</feature>
<evidence type="ECO:0000313" key="8">
    <source>
        <dbReference type="Proteomes" id="UP000470404"/>
    </source>
</evidence>
<keyword evidence="8" id="KW-1185">Reference proteome</keyword>
<evidence type="ECO:0000259" key="6">
    <source>
        <dbReference type="PROSITE" id="PS50850"/>
    </source>
</evidence>
<evidence type="ECO:0000313" key="7">
    <source>
        <dbReference type="EMBL" id="NEC56518.1"/>
    </source>
</evidence>
<dbReference type="Gene3D" id="1.20.1250.20">
    <property type="entry name" value="MFS general substrate transporter like domains"/>
    <property type="match status" value="2"/>
</dbReference>
<organism evidence="7 8">
    <name type="scientific">Amycolatopsis rubida</name>
    <dbReference type="NCBI Taxonomy" id="112413"/>
    <lineage>
        <taxon>Bacteria</taxon>
        <taxon>Bacillati</taxon>
        <taxon>Actinomycetota</taxon>
        <taxon>Actinomycetes</taxon>
        <taxon>Pseudonocardiales</taxon>
        <taxon>Pseudonocardiaceae</taxon>
        <taxon>Amycolatopsis</taxon>
    </lineage>
</organism>
<dbReference type="PANTHER" id="PTHR23523:SF2">
    <property type="entry name" value="2-NITROIMIDAZOLE TRANSPORTER"/>
    <property type="match status" value="1"/>
</dbReference>
<evidence type="ECO:0000256" key="5">
    <source>
        <dbReference type="SAM" id="Phobius"/>
    </source>
</evidence>
<dbReference type="SUPFAM" id="SSF103473">
    <property type="entry name" value="MFS general substrate transporter"/>
    <property type="match status" value="1"/>
</dbReference>
<evidence type="ECO:0000256" key="4">
    <source>
        <dbReference type="ARBA" id="ARBA00023136"/>
    </source>
</evidence>
<evidence type="ECO:0000256" key="2">
    <source>
        <dbReference type="ARBA" id="ARBA00022692"/>
    </source>
</evidence>
<dbReference type="InterPro" id="IPR052524">
    <property type="entry name" value="MFS_Cyanate_Porter"/>
</dbReference>
<feature type="transmembrane region" description="Helical" evidence="5">
    <location>
        <begin position="141"/>
        <end position="162"/>
    </location>
</feature>
<gene>
    <name evidence="7" type="ORF">G3I59_13210</name>
</gene>
<dbReference type="Proteomes" id="UP000470404">
    <property type="component" value="Unassembled WGS sequence"/>
</dbReference>
<feature type="transmembrane region" description="Helical" evidence="5">
    <location>
        <begin position="47"/>
        <end position="72"/>
    </location>
</feature>
<dbReference type="CDD" id="cd17339">
    <property type="entry name" value="MFS_NIMT_CynX_like"/>
    <property type="match status" value="1"/>
</dbReference>
<dbReference type="InterPro" id="IPR020846">
    <property type="entry name" value="MFS_dom"/>
</dbReference>
<feature type="transmembrane region" description="Helical" evidence="5">
    <location>
        <begin position="84"/>
        <end position="101"/>
    </location>
</feature>
<accession>A0ABX0BUM9</accession>
<comment type="caution">
    <text evidence="7">The sequence shown here is derived from an EMBL/GenBank/DDBJ whole genome shotgun (WGS) entry which is preliminary data.</text>
</comment>
<feature type="transmembrane region" description="Helical" evidence="5">
    <location>
        <begin position="256"/>
        <end position="274"/>
    </location>
</feature>
<dbReference type="InterPro" id="IPR036259">
    <property type="entry name" value="MFS_trans_sf"/>
</dbReference>
<name>A0ABX0BUM9_9PSEU</name>